<comment type="caution">
    <text evidence="5">The sequence shown here is derived from an EMBL/GenBank/DDBJ whole genome shotgun (WGS) entry which is preliminary data.</text>
</comment>
<dbReference type="InterPro" id="IPR036736">
    <property type="entry name" value="ACP-like_sf"/>
</dbReference>
<dbReference type="CDD" id="cd05930">
    <property type="entry name" value="A_NRPS"/>
    <property type="match status" value="1"/>
</dbReference>
<dbReference type="NCBIfam" id="TIGR01733">
    <property type="entry name" value="AA-adenyl-dom"/>
    <property type="match status" value="1"/>
</dbReference>
<dbReference type="InterPro" id="IPR029058">
    <property type="entry name" value="AB_hydrolase_fold"/>
</dbReference>
<dbReference type="InterPro" id="IPR045851">
    <property type="entry name" value="AMP-bd_C_sf"/>
</dbReference>
<dbReference type="Gene3D" id="3.40.50.1820">
    <property type="entry name" value="alpha/beta hydrolase"/>
    <property type="match status" value="1"/>
</dbReference>
<dbReference type="Gene3D" id="3.40.50.980">
    <property type="match status" value="2"/>
</dbReference>
<feature type="domain" description="Carrier" evidence="4">
    <location>
        <begin position="594"/>
        <end position="669"/>
    </location>
</feature>
<dbReference type="InterPro" id="IPR000873">
    <property type="entry name" value="AMP-dep_synth/lig_dom"/>
</dbReference>
<keyword evidence="2" id="KW-0596">Phosphopantetheine</keyword>
<dbReference type="Gene3D" id="2.30.38.10">
    <property type="entry name" value="Luciferase, Domain 3"/>
    <property type="match status" value="1"/>
</dbReference>
<dbReference type="AlphaFoldDB" id="A0A176S2U9"/>
<proteinExistence type="predicted"/>
<dbReference type="SUPFAM" id="SSF56801">
    <property type="entry name" value="Acetyl-CoA synthetase-like"/>
    <property type="match status" value="1"/>
</dbReference>
<accession>A0A176S2U9</accession>
<dbReference type="Pfam" id="PF00975">
    <property type="entry name" value="Thioesterase"/>
    <property type="match status" value="1"/>
</dbReference>
<dbReference type="FunFam" id="3.40.50.12780:FF:000012">
    <property type="entry name" value="Non-ribosomal peptide synthetase"/>
    <property type="match status" value="1"/>
</dbReference>
<dbReference type="PANTHER" id="PTHR45527">
    <property type="entry name" value="NONRIBOSOMAL PEPTIDE SYNTHETASE"/>
    <property type="match status" value="1"/>
</dbReference>
<dbReference type="FunFam" id="1.10.1200.10:FF:000005">
    <property type="entry name" value="Nonribosomal peptide synthetase 1"/>
    <property type="match status" value="1"/>
</dbReference>
<dbReference type="InterPro" id="IPR020459">
    <property type="entry name" value="AMP-binding"/>
</dbReference>
<dbReference type="InterPro" id="IPR020845">
    <property type="entry name" value="AMP-binding_CS"/>
</dbReference>
<dbReference type="Gene3D" id="1.10.1200.10">
    <property type="entry name" value="ACP-like"/>
    <property type="match status" value="1"/>
</dbReference>
<dbReference type="SMART" id="SM00823">
    <property type="entry name" value="PKS_PP"/>
    <property type="match status" value="1"/>
</dbReference>
<dbReference type="InterPro" id="IPR010071">
    <property type="entry name" value="AA_adenyl_dom"/>
</dbReference>
<name>A0A176S2U9_9GAMM</name>
<evidence type="ECO:0000256" key="1">
    <source>
        <dbReference type="ARBA" id="ARBA00001957"/>
    </source>
</evidence>
<dbReference type="PROSITE" id="PS50075">
    <property type="entry name" value="CARRIER"/>
    <property type="match status" value="1"/>
</dbReference>
<evidence type="ECO:0000313" key="6">
    <source>
        <dbReference type="Proteomes" id="UP000076962"/>
    </source>
</evidence>
<dbReference type="InterPro" id="IPR020802">
    <property type="entry name" value="TesA-like"/>
</dbReference>
<dbReference type="EMBL" id="LUTY01001016">
    <property type="protein sequence ID" value="OAD22335.1"/>
    <property type="molecule type" value="Genomic_DNA"/>
</dbReference>
<evidence type="ECO:0000256" key="3">
    <source>
        <dbReference type="ARBA" id="ARBA00022553"/>
    </source>
</evidence>
<dbReference type="FunFam" id="2.30.38.10:FF:000001">
    <property type="entry name" value="Non-ribosomal peptide synthetase PvdI"/>
    <property type="match status" value="1"/>
</dbReference>
<dbReference type="Pfam" id="PF13193">
    <property type="entry name" value="AMP-binding_C"/>
    <property type="match status" value="1"/>
</dbReference>
<protein>
    <submittedName>
        <fullName evidence="5">Nonribosomal peptide synthetase DhbF</fullName>
    </submittedName>
</protein>
<dbReference type="PATRIC" id="fig|1003181.4.peg.2560"/>
<evidence type="ECO:0000259" key="4">
    <source>
        <dbReference type="PROSITE" id="PS50075"/>
    </source>
</evidence>
<keyword evidence="3" id="KW-0597">Phosphoprotein</keyword>
<reference evidence="5 6" key="1">
    <citation type="submission" date="2016-05" db="EMBL/GenBank/DDBJ databases">
        <title>Single-cell genome of chain-forming Candidatus Thiomargarita nelsonii and comparison to other large sulfur-oxidizing bacteria.</title>
        <authorList>
            <person name="Winkel M."/>
            <person name="Salman V."/>
            <person name="Woyke T."/>
            <person name="Schulz-Vogt H."/>
            <person name="Richter M."/>
            <person name="Flood B."/>
            <person name="Bailey J."/>
            <person name="Amann R."/>
            <person name="Mussmann M."/>
        </authorList>
    </citation>
    <scope>NUCLEOTIDE SEQUENCE [LARGE SCALE GENOMIC DNA]</scope>
    <source>
        <strain evidence="5 6">THI036</strain>
    </source>
</reference>
<keyword evidence="6" id="KW-1185">Reference proteome</keyword>
<dbReference type="Pfam" id="PF00550">
    <property type="entry name" value="PP-binding"/>
    <property type="match status" value="1"/>
</dbReference>
<dbReference type="Proteomes" id="UP000076962">
    <property type="component" value="Unassembled WGS sequence"/>
</dbReference>
<comment type="cofactor">
    <cofactor evidence="1">
        <name>pantetheine 4'-phosphate</name>
        <dbReference type="ChEBI" id="CHEBI:47942"/>
    </cofactor>
</comment>
<dbReference type="InterPro" id="IPR025110">
    <property type="entry name" value="AMP-bd_C"/>
</dbReference>
<dbReference type="InterPro" id="IPR009081">
    <property type="entry name" value="PP-bd_ACP"/>
</dbReference>
<dbReference type="InterPro" id="IPR020806">
    <property type="entry name" value="PKS_PP-bd"/>
</dbReference>
<dbReference type="FunFam" id="3.40.50.980:FF:000001">
    <property type="entry name" value="Non-ribosomal peptide synthetase"/>
    <property type="match status" value="1"/>
</dbReference>
<organism evidence="5 6">
    <name type="scientific">Candidatus Thiomargarita nelsonii</name>
    <dbReference type="NCBI Taxonomy" id="1003181"/>
    <lineage>
        <taxon>Bacteria</taxon>
        <taxon>Pseudomonadati</taxon>
        <taxon>Pseudomonadota</taxon>
        <taxon>Gammaproteobacteria</taxon>
        <taxon>Thiotrichales</taxon>
        <taxon>Thiotrichaceae</taxon>
        <taxon>Thiomargarita</taxon>
    </lineage>
</organism>
<dbReference type="Gene3D" id="3.30.300.30">
    <property type="match status" value="1"/>
</dbReference>
<dbReference type="GO" id="GO:0044550">
    <property type="term" value="P:secondary metabolite biosynthetic process"/>
    <property type="evidence" value="ECO:0007669"/>
    <property type="project" value="TreeGrafter"/>
</dbReference>
<dbReference type="Pfam" id="PF00501">
    <property type="entry name" value="AMP-binding"/>
    <property type="match status" value="1"/>
</dbReference>
<dbReference type="InterPro" id="IPR001031">
    <property type="entry name" value="Thioesterase"/>
</dbReference>
<dbReference type="PROSITE" id="PS00455">
    <property type="entry name" value="AMP_BINDING"/>
    <property type="match status" value="1"/>
</dbReference>
<evidence type="ECO:0000313" key="5">
    <source>
        <dbReference type="EMBL" id="OAD22335.1"/>
    </source>
</evidence>
<gene>
    <name evidence="5" type="ORF">THIOM_001867</name>
</gene>
<dbReference type="SUPFAM" id="SSF53474">
    <property type="entry name" value="alpha/beta-Hydrolases"/>
    <property type="match status" value="1"/>
</dbReference>
<dbReference type="GO" id="GO:0005829">
    <property type="term" value="C:cytosol"/>
    <property type="evidence" value="ECO:0007669"/>
    <property type="project" value="TreeGrafter"/>
</dbReference>
<evidence type="ECO:0000256" key="2">
    <source>
        <dbReference type="ARBA" id="ARBA00022450"/>
    </source>
</evidence>
<dbReference type="PANTHER" id="PTHR45527:SF1">
    <property type="entry name" value="FATTY ACID SYNTHASE"/>
    <property type="match status" value="1"/>
</dbReference>
<dbReference type="SUPFAM" id="SSF47336">
    <property type="entry name" value="ACP-like"/>
    <property type="match status" value="1"/>
</dbReference>
<dbReference type="SMART" id="SM00824">
    <property type="entry name" value="PKS_TE"/>
    <property type="match status" value="1"/>
</dbReference>
<dbReference type="GO" id="GO:0043041">
    <property type="term" value="P:amino acid activation for nonribosomal peptide biosynthetic process"/>
    <property type="evidence" value="ECO:0007669"/>
    <property type="project" value="TreeGrafter"/>
</dbReference>
<sequence>MSENLTHVPYYPGCSLKTKALGYERSAMDCAKALGFEMHEIARDKTIVDLFEQQVAKTPNAIAVVFENQQLTYRELNLKANQLAHHLQQLGVKPDVLVGICLERSVEMLIGLLGILKAGGAYLPLDPAYPVARLAFMLEDAFVSVLLTQESLKEGLPTTQAQVVCFDAQALRSENPVNELKPDNLAYVIYTSGSTGKPKGVAISHQGFINLVNWFVTDFNLTATDSVLVISSESFDLTHKNFFAPLIKGGQLHLLPAGYEPNKITQLVAAQHITWLNCTPSAFYPLIESSENRSFQKLASLRYVFLGGEPISLTRLWPWLQSTACQAVNTYGPTECSDVCAAYLLEQPERFLERAIPIGKPIFNTTLFILGKHLELLPVGVVGELHIGGVGLARGYLNRPELTAEKFIKNPFDPHSRLYKTGDLARYLPDGNIEYLGRIDNQVKIRGFRIELGEIEAVLAQHPDVQEAVVIAREDEPGEPRLVAYVVSDLIPTRIPYQSECLVKYDEHLVPVQTADICTAGALLEGSMSFEKGKDSLRDKLRHTLKEKLPNYMVPSDFVLLMSLPLTPSGKIDRRALSQLSVSNYHLSEKTFVAPRTANEELLAGIWAEVLGVERVGVHDNFFDLGGHSLLAVNLMARIGQQFGKKLPLSTLVEGPTIEQLATVLNQSTEKMWSSLVAIQPNGTKRPFFCVPGMGGNVTDFYELALQLGNEQPFYGLQAVGLDGKSKPYTNIEDMATHYIKEMQTVQPQGPYLLGGHSFGALVAFEMSQQLQKQGHEVALLAIFDMIAPHLVEKTISADWDEAKWLFDAAHVIERGLGKSLEVSYEILQTLDSESQLNYLLQRFKKASFLPPDADKSDILGFIEVYKANCRMDYIPQDIKPTRITLFQASERIEEEALNRLKSEPTWGWNQYADGLVDVLMVQGDHFSMMNQPLMQRLADKLRECLDTVQ</sequence>
<dbReference type="PRINTS" id="PR00154">
    <property type="entry name" value="AMPBINDING"/>
</dbReference>
<dbReference type="GO" id="GO:0031177">
    <property type="term" value="F:phosphopantetheine binding"/>
    <property type="evidence" value="ECO:0007669"/>
    <property type="project" value="InterPro"/>
</dbReference>